<evidence type="ECO:0000256" key="11">
    <source>
        <dbReference type="ARBA" id="ARBA00022842"/>
    </source>
</evidence>
<protein>
    <recommendedName>
        <fullName evidence="6 19">Adenosylcobinamide-GDP ribazoletransferase</fullName>
        <ecNumber evidence="5 19">2.7.8.26</ecNumber>
    </recommendedName>
    <alternativeName>
        <fullName evidence="16 19">Cobalamin synthase</fullName>
    </alternativeName>
    <alternativeName>
        <fullName evidence="15 19">Cobalamin-5'-phosphate synthase</fullName>
    </alternativeName>
</protein>
<keyword evidence="10 19" id="KW-0812">Transmembrane</keyword>
<evidence type="ECO:0000256" key="9">
    <source>
        <dbReference type="ARBA" id="ARBA00022679"/>
    </source>
</evidence>
<evidence type="ECO:0000256" key="5">
    <source>
        <dbReference type="ARBA" id="ARBA00013200"/>
    </source>
</evidence>
<evidence type="ECO:0000256" key="4">
    <source>
        <dbReference type="ARBA" id="ARBA00010561"/>
    </source>
</evidence>
<keyword evidence="11 19" id="KW-0460">Magnesium</keyword>
<comment type="caution">
    <text evidence="20">The sequence shown here is derived from an EMBL/GenBank/DDBJ whole genome shotgun (WGS) entry which is preliminary data.</text>
</comment>
<dbReference type="AlphaFoldDB" id="A0A2W7N7D1"/>
<evidence type="ECO:0000256" key="1">
    <source>
        <dbReference type="ARBA" id="ARBA00001946"/>
    </source>
</evidence>
<comment type="cofactor">
    <cofactor evidence="1 19">
        <name>Mg(2+)</name>
        <dbReference type="ChEBI" id="CHEBI:18420"/>
    </cofactor>
</comment>
<dbReference type="GO" id="GO:0008818">
    <property type="term" value="F:cobalamin 5'-phosphate synthase activity"/>
    <property type="evidence" value="ECO:0007669"/>
    <property type="project" value="UniProtKB-UniRule"/>
</dbReference>
<name>A0A2W7N7D1_9RHOB</name>
<evidence type="ECO:0000256" key="6">
    <source>
        <dbReference type="ARBA" id="ARBA00015850"/>
    </source>
</evidence>
<evidence type="ECO:0000256" key="15">
    <source>
        <dbReference type="ARBA" id="ARBA00032605"/>
    </source>
</evidence>
<evidence type="ECO:0000256" key="16">
    <source>
        <dbReference type="ARBA" id="ARBA00032853"/>
    </source>
</evidence>
<gene>
    <name evidence="19" type="primary">cobS</name>
    <name evidence="20" type="ORF">LX81_02303</name>
</gene>
<evidence type="ECO:0000256" key="10">
    <source>
        <dbReference type="ARBA" id="ARBA00022692"/>
    </source>
</evidence>
<proteinExistence type="inferred from homology"/>
<evidence type="ECO:0000256" key="7">
    <source>
        <dbReference type="ARBA" id="ARBA00022475"/>
    </source>
</evidence>
<dbReference type="GO" id="GO:0005886">
    <property type="term" value="C:plasma membrane"/>
    <property type="evidence" value="ECO:0007669"/>
    <property type="project" value="UniProtKB-SubCell"/>
</dbReference>
<accession>A0A2W7N7D1</accession>
<evidence type="ECO:0000313" key="21">
    <source>
        <dbReference type="Proteomes" id="UP000248916"/>
    </source>
</evidence>
<dbReference type="PANTHER" id="PTHR34148">
    <property type="entry name" value="ADENOSYLCOBINAMIDE-GDP RIBAZOLETRANSFERASE"/>
    <property type="match status" value="1"/>
</dbReference>
<dbReference type="EMBL" id="QKZL01000008">
    <property type="protein sequence ID" value="PZX16031.1"/>
    <property type="molecule type" value="Genomic_DNA"/>
</dbReference>
<keyword evidence="9 19" id="KW-0808">Transferase</keyword>
<dbReference type="HAMAP" id="MF_00719">
    <property type="entry name" value="CobS"/>
    <property type="match status" value="1"/>
</dbReference>
<evidence type="ECO:0000256" key="14">
    <source>
        <dbReference type="ARBA" id="ARBA00025228"/>
    </source>
</evidence>
<evidence type="ECO:0000256" key="13">
    <source>
        <dbReference type="ARBA" id="ARBA00023136"/>
    </source>
</evidence>
<dbReference type="Pfam" id="PF02654">
    <property type="entry name" value="CobS"/>
    <property type="match status" value="1"/>
</dbReference>
<dbReference type="EC" id="2.7.8.26" evidence="5 19"/>
<dbReference type="RefSeq" id="WP_111537442.1">
    <property type="nucleotide sequence ID" value="NZ_QKZL01000008.1"/>
</dbReference>
<feature type="transmembrane region" description="Helical" evidence="19">
    <location>
        <begin position="176"/>
        <end position="194"/>
    </location>
</feature>
<sequence>MPRLAADIPAALSLLTRLPMRHADFGRGAAAAWAWPVAGLVLGGLGAVAIAIAAASGLPAAASAGIGLAVVTFLSGAMHEDGLADTADGLWGGWTRERRLEIMRDSRIGSYGVLALVFVTGLRWVALTALVTAGVGGPALIAAATLSRATMAPIARLPQARTDGLSAGTGRPTPSACLAGLVLALCTAILLFGPPGLVPALAAVTAAMALGFLAHVKIGGQTGDILGATQQMAEVAAFLALAAMLG</sequence>
<keyword evidence="8 19" id="KW-0169">Cobalamin biosynthesis</keyword>
<reference evidence="20 21" key="1">
    <citation type="submission" date="2018-06" db="EMBL/GenBank/DDBJ databases">
        <title>Genomic Encyclopedia of Archaeal and Bacterial Type Strains, Phase II (KMG-II): from individual species to whole genera.</title>
        <authorList>
            <person name="Goeker M."/>
        </authorList>
    </citation>
    <scope>NUCLEOTIDE SEQUENCE [LARGE SCALE GENOMIC DNA]</scope>
    <source>
        <strain evidence="20 21">DSM 22009</strain>
    </source>
</reference>
<comment type="caution">
    <text evidence="19">Lacks conserved residue(s) required for the propagation of feature annotation.</text>
</comment>
<dbReference type="GO" id="GO:0051073">
    <property type="term" value="F:adenosylcobinamide-GDP ribazoletransferase activity"/>
    <property type="evidence" value="ECO:0007669"/>
    <property type="project" value="UniProtKB-UniRule"/>
</dbReference>
<dbReference type="PANTHER" id="PTHR34148:SF1">
    <property type="entry name" value="ADENOSYLCOBINAMIDE-GDP RIBAZOLETRANSFERASE"/>
    <property type="match status" value="1"/>
</dbReference>
<evidence type="ECO:0000256" key="17">
    <source>
        <dbReference type="ARBA" id="ARBA00048623"/>
    </source>
</evidence>
<dbReference type="Proteomes" id="UP000248916">
    <property type="component" value="Unassembled WGS sequence"/>
</dbReference>
<organism evidence="20 21">
    <name type="scientific">Palleronia aestuarii</name>
    <dbReference type="NCBI Taxonomy" id="568105"/>
    <lineage>
        <taxon>Bacteria</taxon>
        <taxon>Pseudomonadati</taxon>
        <taxon>Pseudomonadota</taxon>
        <taxon>Alphaproteobacteria</taxon>
        <taxon>Rhodobacterales</taxon>
        <taxon>Roseobacteraceae</taxon>
        <taxon>Palleronia</taxon>
    </lineage>
</organism>
<evidence type="ECO:0000256" key="12">
    <source>
        <dbReference type="ARBA" id="ARBA00022989"/>
    </source>
</evidence>
<dbReference type="InterPro" id="IPR003805">
    <property type="entry name" value="CobS"/>
</dbReference>
<comment type="pathway">
    <text evidence="3 19">Cofactor biosynthesis; adenosylcobalamin biosynthesis; adenosylcobalamin from cob(II)yrinate a,c-diamide: step 7/7.</text>
</comment>
<evidence type="ECO:0000256" key="2">
    <source>
        <dbReference type="ARBA" id="ARBA00004651"/>
    </source>
</evidence>
<dbReference type="NCBIfam" id="TIGR00317">
    <property type="entry name" value="cobS"/>
    <property type="match status" value="1"/>
</dbReference>
<feature type="transmembrane region" description="Helical" evidence="19">
    <location>
        <begin position="44"/>
        <end position="74"/>
    </location>
</feature>
<keyword evidence="13 19" id="KW-0472">Membrane</keyword>
<evidence type="ECO:0000256" key="8">
    <source>
        <dbReference type="ARBA" id="ARBA00022573"/>
    </source>
</evidence>
<keyword evidence="12 19" id="KW-1133">Transmembrane helix</keyword>
<dbReference type="GO" id="GO:0009236">
    <property type="term" value="P:cobalamin biosynthetic process"/>
    <property type="evidence" value="ECO:0007669"/>
    <property type="project" value="UniProtKB-UniRule"/>
</dbReference>
<comment type="catalytic activity">
    <reaction evidence="17 19">
        <text>alpha-ribazole + adenosylcob(III)inamide-GDP = adenosylcob(III)alamin + GMP + H(+)</text>
        <dbReference type="Rhea" id="RHEA:16049"/>
        <dbReference type="ChEBI" id="CHEBI:10329"/>
        <dbReference type="ChEBI" id="CHEBI:15378"/>
        <dbReference type="ChEBI" id="CHEBI:18408"/>
        <dbReference type="ChEBI" id="CHEBI:58115"/>
        <dbReference type="ChEBI" id="CHEBI:60487"/>
        <dbReference type="EC" id="2.7.8.26"/>
    </reaction>
</comment>
<evidence type="ECO:0000256" key="19">
    <source>
        <dbReference type="HAMAP-Rule" id="MF_00719"/>
    </source>
</evidence>
<dbReference type="UniPathway" id="UPA00148">
    <property type="reaction ID" value="UER00238"/>
</dbReference>
<evidence type="ECO:0000256" key="3">
    <source>
        <dbReference type="ARBA" id="ARBA00004663"/>
    </source>
</evidence>
<evidence type="ECO:0000256" key="18">
    <source>
        <dbReference type="ARBA" id="ARBA00049504"/>
    </source>
</evidence>
<comment type="subcellular location">
    <subcellularLocation>
        <location evidence="2 19">Cell membrane</location>
        <topology evidence="2 19">Multi-pass membrane protein</topology>
    </subcellularLocation>
</comment>
<keyword evidence="21" id="KW-1185">Reference proteome</keyword>
<comment type="function">
    <text evidence="14 19">Joins adenosylcobinamide-GDP and alpha-ribazole to generate adenosylcobalamin (Ado-cobalamin). Also synthesizes adenosylcobalamin 5'-phosphate from adenosylcobinamide-GDP and alpha-ribazole 5'-phosphate.</text>
</comment>
<evidence type="ECO:0000313" key="20">
    <source>
        <dbReference type="EMBL" id="PZX16031.1"/>
    </source>
</evidence>
<comment type="similarity">
    <text evidence="4 19">Belongs to the CobS family.</text>
</comment>
<comment type="catalytic activity">
    <reaction evidence="18 19">
        <text>alpha-ribazole 5'-phosphate + adenosylcob(III)inamide-GDP = adenosylcob(III)alamin 5'-phosphate + GMP + H(+)</text>
        <dbReference type="Rhea" id="RHEA:23560"/>
        <dbReference type="ChEBI" id="CHEBI:15378"/>
        <dbReference type="ChEBI" id="CHEBI:57918"/>
        <dbReference type="ChEBI" id="CHEBI:58115"/>
        <dbReference type="ChEBI" id="CHEBI:60487"/>
        <dbReference type="ChEBI" id="CHEBI:60493"/>
        <dbReference type="EC" id="2.7.8.26"/>
    </reaction>
</comment>
<dbReference type="OrthoDB" id="9794626at2"/>
<keyword evidence="7 19" id="KW-1003">Cell membrane</keyword>